<dbReference type="EMBL" id="JAODUP010000028">
    <property type="protein sequence ID" value="KAK2167427.1"/>
    <property type="molecule type" value="Genomic_DNA"/>
</dbReference>
<name>A0AAD9K9X1_9ANNE</name>
<proteinExistence type="predicted"/>
<dbReference type="InterPro" id="IPR013792">
    <property type="entry name" value="RNA3'P_cycl/enolpyr_Trfase_a/b"/>
</dbReference>
<dbReference type="GO" id="GO:0004521">
    <property type="term" value="F:RNA endonuclease activity"/>
    <property type="evidence" value="ECO:0007669"/>
    <property type="project" value="TreeGrafter"/>
</dbReference>
<evidence type="ECO:0000313" key="3">
    <source>
        <dbReference type="Proteomes" id="UP001208570"/>
    </source>
</evidence>
<feature type="domain" description="RNA 3'-terminal phosphate cyclase" evidence="1">
    <location>
        <begin position="8"/>
        <end position="180"/>
    </location>
</feature>
<dbReference type="PANTHER" id="PTHR11096:SF1">
    <property type="entry name" value="RNA 3'-TERMINAL PHOSPHATE CYCLASE-LIKE PROTEIN"/>
    <property type="match status" value="1"/>
</dbReference>
<gene>
    <name evidence="2" type="ORF">LSH36_28g09040</name>
</gene>
<dbReference type="InterPro" id="IPR016443">
    <property type="entry name" value="RNA3'_term_phos_cyc_type_2"/>
</dbReference>
<dbReference type="Pfam" id="PF01137">
    <property type="entry name" value="RTC"/>
    <property type="match status" value="1"/>
</dbReference>
<keyword evidence="3" id="KW-1185">Reference proteome</keyword>
<organism evidence="2 3">
    <name type="scientific">Paralvinella palmiformis</name>
    <dbReference type="NCBI Taxonomy" id="53620"/>
    <lineage>
        <taxon>Eukaryota</taxon>
        <taxon>Metazoa</taxon>
        <taxon>Spiralia</taxon>
        <taxon>Lophotrochozoa</taxon>
        <taxon>Annelida</taxon>
        <taxon>Polychaeta</taxon>
        <taxon>Sedentaria</taxon>
        <taxon>Canalipalpata</taxon>
        <taxon>Terebellida</taxon>
        <taxon>Terebelliformia</taxon>
        <taxon>Alvinellidae</taxon>
        <taxon>Paralvinella</taxon>
    </lineage>
</organism>
<dbReference type="PROSITE" id="PS01287">
    <property type="entry name" value="RTC"/>
    <property type="match status" value="1"/>
</dbReference>
<dbReference type="InterPro" id="IPR037136">
    <property type="entry name" value="RNA3'_phos_cyclase_dom_sf"/>
</dbReference>
<evidence type="ECO:0000313" key="2">
    <source>
        <dbReference type="EMBL" id="KAK2167427.1"/>
    </source>
</evidence>
<comment type="caution">
    <text evidence="2">The sequence shown here is derived from an EMBL/GenBank/DDBJ whole genome shotgun (WGS) entry which is preliminary data.</text>
</comment>
<sequence>MATSSTLSFEGCNYLRQRLVLATISGKSIKIKKIRYKDNNPGLRDFEASLIRLFDKITNGSTIEVNETGTIIYYQPGMLIGGSLDHDCNPQRSLGYYLEPLLCLAPFSKKPFKIVLRGVTNDQNDPSVDLLRYSALPVLKIFLGSDEGLELKITKRGCAPDGGGEVVFNCPCKQKLRPLQFTDPGKVKRIRGIAYPFRSILAK</sequence>
<dbReference type="InterPro" id="IPR000228">
    <property type="entry name" value="RNA3'_term_phos_cyc"/>
</dbReference>
<dbReference type="NCBIfam" id="TIGR03400">
    <property type="entry name" value="18S_RNA_Rcl1p"/>
    <property type="match status" value="1"/>
</dbReference>
<dbReference type="InterPro" id="IPR020719">
    <property type="entry name" value="RNA3'_term_phos_cycl-like_CS"/>
</dbReference>
<dbReference type="SUPFAM" id="SSF55205">
    <property type="entry name" value="EPT/RTPC-like"/>
    <property type="match status" value="1"/>
</dbReference>
<reference evidence="2" key="1">
    <citation type="journal article" date="2023" name="Mol. Biol. Evol.">
        <title>Third-Generation Sequencing Reveals the Adaptive Role of the Epigenome in Three Deep-Sea Polychaetes.</title>
        <authorList>
            <person name="Perez M."/>
            <person name="Aroh O."/>
            <person name="Sun Y."/>
            <person name="Lan Y."/>
            <person name="Juniper S.K."/>
            <person name="Young C.R."/>
            <person name="Angers B."/>
            <person name="Qian P.Y."/>
        </authorList>
    </citation>
    <scope>NUCLEOTIDE SEQUENCE</scope>
    <source>
        <strain evidence="2">P08H-3</strain>
    </source>
</reference>
<dbReference type="GO" id="GO:0000479">
    <property type="term" value="P:endonucleolytic cleavage of tricistronic rRNA transcript (SSU-rRNA, 5.8S rRNA, LSU-rRNA)"/>
    <property type="evidence" value="ECO:0007669"/>
    <property type="project" value="TreeGrafter"/>
</dbReference>
<dbReference type="GO" id="GO:0005730">
    <property type="term" value="C:nucleolus"/>
    <property type="evidence" value="ECO:0007669"/>
    <property type="project" value="InterPro"/>
</dbReference>
<dbReference type="InterPro" id="IPR023797">
    <property type="entry name" value="RNA3'_phos_cyclase_dom"/>
</dbReference>
<dbReference type="Proteomes" id="UP001208570">
    <property type="component" value="Unassembled WGS sequence"/>
</dbReference>
<dbReference type="Gene3D" id="3.65.10.20">
    <property type="entry name" value="RNA 3'-terminal phosphate cyclase domain"/>
    <property type="match status" value="1"/>
</dbReference>
<dbReference type="AlphaFoldDB" id="A0AAD9K9X1"/>
<dbReference type="PANTHER" id="PTHR11096">
    <property type="entry name" value="RNA 3' TERMINAL PHOSPHATE CYCLASE"/>
    <property type="match status" value="1"/>
</dbReference>
<accession>A0AAD9K9X1</accession>
<protein>
    <recommendedName>
        <fullName evidence="1">RNA 3'-terminal phosphate cyclase domain-containing protein</fullName>
    </recommendedName>
</protein>
<evidence type="ECO:0000259" key="1">
    <source>
        <dbReference type="Pfam" id="PF01137"/>
    </source>
</evidence>